<sequence length="168" mass="17719">MTSTFSNGRRETALPTLPDGWPIGSYDTYQQAQRAVDHLAHSDFPVRGLAIVGVGPMLVERVDGRLTRRRVVGAAALSGAWLGLFLGLMLSLLTPGAGVTTILAGMIIGMGLTAAMAAARYAGARGRHDFVSHSQLVAHQYDVLAPPPVSERGRDLLAMLSMKGPQAG</sequence>
<dbReference type="InterPro" id="IPR025889">
    <property type="entry name" value="GSP17M-like_dom"/>
</dbReference>
<dbReference type="OrthoDB" id="3381462at2"/>
<dbReference type="Pfam" id="PF11181">
    <property type="entry name" value="YflT"/>
    <property type="match status" value="1"/>
</dbReference>
<feature type="domain" description="General stress protein 17M-like" evidence="2">
    <location>
        <begin position="23"/>
        <end position="109"/>
    </location>
</feature>
<dbReference type="Proteomes" id="UP000294257">
    <property type="component" value="Unassembled WGS sequence"/>
</dbReference>
<name>A0A4Q7KFN9_9PSEU</name>
<evidence type="ECO:0000259" key="2">
    <source>
        <dbReference type="Pfam" id="PF11181"/>
    </source>
</evidence>
<accession>A0A4Q7KFN9</accession>
<dbReference type="EMBL" id="SGWQ01000011">
    <property type="protein sequence ID" value="RZS32780.1"/>
    <property type="molecule type" value="Genomic_DNA"/>
</dbReference>
<evidence type="ECO:0000313" key="4">
    <source>
        <dbReference type="Proteomes" id="UP000294257"/>
    </source>
</evidence>
<gene>
    <name evidence="3" type="ORF">EV193_111165</name>
</gene>
<keyword evidence="4" id="KW-1185">Reference proteome</keyword>
<evidence type="ECO:0000313" key="3">
    <source>
        <dbReference type="EMBL" id="RZS32780.1"/>
    </source>
</evidence>
<proteinExistence type="predicted"/>
<comment type="caution">
    <text evidence="3">The sequence shown here is derived from an EMBL/GenBank/DDBJ whole genome shotgun (WGS) entry which is preliminary data.</text>
</comment>
<keyword evidence="1" id="KW-0472">Membrane</keyword>
<feature type="transmembrane region" description="Helical" evidence="1">
    <location>
        <begin position="71"/>
        <end position="93"/>
    </location>
</feature>
<dbReference type="AlphaFoldDB" id="A0A4Q7KFN9"/>
<feature type="transmembrane region" description="Helical" evidence="1">
    <location>
        <begin position="99"/>
        <end position="119"/>
    </location>
</feature>
<keyword evidence="1" id="KW-1133">Transmembrane helix</keyword>
<protein>
    <recommendedName>
        <fullName evidence="2">General stress protein 17M-like domain-containing protein</fullName>
    </recommendedName>
</protein>
<keyword evidence="1" id="KW-0812">Transmembrane</keyword>
<organism evidence="3 4">
    <name type="scientific">Herbihabitans rhizosphaerae</name>
    <dbReference type="NCBI Taxonomy" id="1872711"/>
    <lineage>
        <taxon>Bacteria</taxon>
        <taxon>Bacillati</taxon>
        <taxon>Actinomycetota</taxon>
        <taxon>Actinomycetes</taxon>
        <taxon>Pseudonocardiales</taxon>
        <taxon>Pseudonocardiaceae</taxon>
        <taxon>Herbihabitans</taxon>
    </lineage>
</organism>
<evidence type="ECO:0000256" key="1">
    <source>
        <dbReference type="SAM" id="Phobius"/>
    </source>
</evidence>
<reference evidence="3 4" key="1">
    <citation type="submission" date="2019-02" db="EMBL/GenBank/DDBJ databases">
        <title>Genomic Encyclopedia of Type Strains, Phase IV (KMG-IV): sequencing the most valuable type-strain genomes for metagenomic binning, comparative biology and taxonomic classification.</title>
        <authorList>
            <person name="Goeker M."/>
        </authorList>
    </citation>
    <scope>NUCLEOTIDE SEQUENCE [LARGE SCALE GENOMIC DNA]</scope>
    <source>
        <strain evidence="3 4">DSM 101727</strain>
    </source>
</reference>